<dbReference type="Proteomes" id="UP001370490">
    <property type="component" value="Unassembled WGS sequence"/>
</dbReference>
<dbReference type="PANTHER" id="PTHR47926:SF385">
    <property type="entry name" value="DYW DOMAIN-CONTAINING PROTEIN"/>
    <property type="match status" value="1"/>
</dbReference>
<dbReference type="InterPro" id="IPR046960">
    <property type="entry name" value="PPR_At4g14850-like_plant"/>
</dbReference>
<dbReference type="GO" id="GO:0099402">
    <property type="term" value="P:plant organ development"/>
    <property type="evidence" value="ECO:0007669"/>
    <property type="project" value="UniProtKB-ARBA"/>
</dbReference>
<feature type="repeat" description="PPR" evidence="2">
    <location>
        <begin position="300"/>
        <end position="334"/>
    </location>
</feature>
<keyword evidence="1" id="KW-0677">Repeat</keyword>
<feature type="repeat" description="PPR" evidence="2">
    <location>
        <begin position="199"/>
        <end position="233"/>
    </location>
</feature>
<sequence>MPSLNLNITPLLKNTTTSLFKPNPLISSSLKDIVKVLKLSADSKNLNLGKIIHAQLIITNQVTENNLIQVNSLINFYAKSGKISIGRQLFDQMRERNVVSWSALMAGCLHNGFTLEVIELFRNMLLMGNVRPNEYILATVLSGCCERGAVNLGRQTHGYAVKSGLMFHQYVKNALIYLYSMNLDAKVALQILNSVPGLDNSSYNSIIKGFLEQGCLMEAVKILFRMLEDCVPWDKVTYVSAFGLCAGLKNLRWGMQVHCYAMKMNVEFDVFVNSAVIDMYGKCGRARYARNVFDGVEDQNVVCWTAVMGAYLQNACFEEAINLLCEMDASDIQPNDYTLAVLLNCCAGLSALKHGELLHARAEKMGFRNHVIVANALINMYAKSGNIKAANRVFSHMSYQDLVTWNSMISGYSHHGLGREALAVFYDMLAADEPPNYVTFVGVLAACGHLGLVEEGFYYLNHLMKKNGVKPGLEHYTCILGLLCKAGKLHAAQEFMNTSPVQWDVVAWRTLLNACHIHRDFAKLLWHLIDMKCFDGIRHIDIRWCMSFWNFCFNDGVCQMRSTRHHLDGQNESASEYHMVFKAVESLEAACMGHGI</sequence>
<dbReference type="PROSITE" id="PS51375">
    <property type="entry name" value="PPR"/>
    <property type="match status" value="5"/>
</dbReference>
<dbReference type="Pfam" id="PF01535">
    <property type="entry name" value="PPR"/>
    <property type="match status" value="5"/>
</dbReference>
<dbReference type="Pfam" id="PF13041">
    <property type="entry name" value="PPR_2"/>
    <property type="match status" value="1"/>
</dbReference>
<evidence type="ECO:0000256" key="1">
    <source>
        <dbReference type="ARBA" id="ARBA00022737"/>
    </source>
</evidence>
<feature type="repeat" description="PPR" evidence="2">
    <location>
        <begin position="401"/>
        <end position="435"/>
    </location>
</feature>
<dbReference type="FunFam" id="1.25.40.10:FF:000158">
    <property type="entry name" value="pentatricopeptide repeat-containing protein At2g33680"/>
    <property type="match status" value="1"/>
</dbReference>
<feature type="repeat" description="PPR" evidence="2">
    <location>
        <begin position="436"/>
        <end position="471"/>
    </location>
</feature>
<accession>A0AAN8ZC45</accession>
<name>A0AAN8ZC45_9MAGN</name>
<dbReference type="AlphaFoldDB" id="A0AAN8ZC45"/>
<dbReference type="FunFam" id="1.25.40.10:FF:000227">
    <property type="entry name" value="Pentatricopeptide repeat-containing protein At3g13880"/>
    <property type="match status" value="1"/>
</dbReference>
<evidence type="ECO:0000256" key="2">
    <source>
        <dbReference type="PROSITE-ProRule" id="PRU00708"/>
    </source>
</evidence>
<dbReference type="InterPro" id="IPR002885">
    <property type="entry name" value="PPR_rpt"/>
</dbReference>
<evidence type="ECO:0000313" key="4">
    <source>
        <dbReference type="Proteomes" id="UP001370490"/>
    </source>
</evidence>
<feature type="repeat" description="PPR" evidence="2">
    <location>
        <begin position="66"/>
        <end position="100"/>
    </location>
</feature>
<dbReference type="NCBIfam" id="TIGR00756">
    <property type="entry name" value="PPR"/>
    <property type="match status" value="6"/>
</dbReference>
<dbReference type="GO" id="GO:0003723">
    <property type="term" value="F:RNA binding"/>
    <property type="evidence" value="ECO:0007669"/>
    <property type="project" value="InterPro"/>
</dbReference>
<gene>
    <name evidence="3" type="ORF">RJ641_006764</name>
</gene>
<dbReference type="Gene3D" id="1.25.40.10">
    <property type="entry name" value="Tetratricopeptide repeat domain"/>
    <property type="match status" value="5"/>
</dbReference>
<dbReference type="GO" id="GO:0009451">
    <property type="term" value="P:RNA modification"/>
    <property type="evidence" value="ECO:0007669"/>
    <property type="project" value="InterPro"/>
</dbReference>
<evidence type="ECO:0000313" key="3">
    <source>
        <dbReference type="EMBL" id="KAK6928173.1"/>
    </source>
</evidence>
<organism evidence="3 4">
    <name type="scientific">Dillenia turbinata</name>
    <dbReference type="NCBI Taxonomy" id="194707"/>
    <lineage>
        <taxon>Eukaryota</taxon>
        <taxon>Viridiplantae</taxon>
        <taxon>Streptophyta</taxon>
        <taxon>Embryophyta</taxon>
        <taxon>Tracheophyta</taxon>
        <taxon>Spermatophyta</taxon>
        <taxon>Magnoliopsida</taxon>
        <taxon>eudicotyledons</taxon>
        <taxon>Gunneridae</taxon>
        <taxon>Pentapetalae</taxon>
        <taxon>Dilleniales</taxon>
        <taxon>Dilleniaceae</taxon>
        <taxon>Dillenia</taxon>
    </lineage>
</organism>
<dbReference type="EMBL" id="JBAMMX010000014">
    <property type="protein sequence ID" value="KAK6928173.1"/>
    <property type="molecule type" value="Genomic_DNA"/>
</dbReference>
<keyword evidence="4" id="KW-1185">Reference proteome</keyword>
<comment type="caution">
    <text evidence="3">The sequence shown here is derived from an EMBL/GenBank/DDBJ whole genome shotgun (WGS) entry which is preliminary data.</text>
</comment>
<protein>
    <submittedName>
        <fullName evidence="3">Pentatricopeptide repeat</fullName>
    </submittedName>
</protein>
<dbReference type="InterPro" id="IPR011990">
    <property type="entry name" value="TPR-like_helical_dom_sf"/>
</dbReference>
<proteinExistence type="predicted"/>
<dbReference type="PANTHER" id="PTHR47926">
    <property type="entry name" value="PENTATRICOPEPTIDE REPEAT-CONTAINING PROTEIN"/>
    <property type="match status" value="1"/>
</dbReference>
<reference evidence="3 4" key="1">
    <citation type="submission" date="2023-12" db="EMBL/GenBank/DDBJ databases">
        <title>A high-quality genome assembly for Dillenia turbinata (Dilleniales).</title>
        <authorList>
            <person name="Chanderbali A."/>
        </authorList>
    </citation>
    <scope>NUCLEOTIDE SEQUENCE [LARGE SCALE GENOMIC DNA]</scope>
    <source>
        <strain evidence="3">LSX21</strain>
        <tissue evidence="3">Leaf</tissue>
    </source>
</reference>